<dbReference type="Proteomes" id="UP000183447">
    <property type="component" value="Unassembled WGS sequence"/>
</dbReference>
<keyword evidence="2" id="KW-1185">Reference proteome</keyword>
<name>A0A1K2I1A0_9HYPH</name>
<evidence type="ECO:0000313" key="2">
    <source>
        <dbReference type="Proteomes" id="UP000183447"/>
    </source>
</evidence>
<dbReference type="AlphaFoldDB" id="A0A1K2I1A0"/>
<evidence type="ECO:0008006" key="3">
    <source>
        <dbReference type="Google" id="ProtNLM"/>
    </source>
</evidence>
<dbReference type="OrthoDB" id="2059848at2"/>
<gene>
    <name evidence="1" type="ORF">SAMN02983003_3167</name>
</gene>
<accession>A0A1K2I1A0</accession>
<organism evidence="1 2">
    <name type="scientific">Devosia enhydra</name>
    <dbReference type="NCBI Taxonomy" id="665118"/>
    <lineage>
        <taxon>Bacteria</taxon>
        <taxon>Pseudomonadati</taxon>
        <taxon>Pseudomonadota</taxon>
        <taxon>Alphaproteobacteria</taxon>
        <taxon>Hyphomicrobiales</taxon>
        <taxon>Devosiaceae</taxon>
        <taxon>Devosia</taxon>
    </lineage>
</organism>
<dbReference type="EMBL" id="FPKU01000003">
    <property type="protein sequence ID" value="SFZ85995.1"/>
    <property type="molecule type" value="Genomic_DNA"/>
</dbReference>
<proteinExistence type="predicted"/>
<dbReference type="RefSeq" id="WP_072345250.1">
    <property type="nucleotide sequence ID" value="NZ_FPKU01000003.1"/>
</dbReference>
<dbReference type="STRING" id="665118.SAMN02983003_3167"/>
<protein>
    <recommendedName>
        <fullName evidence="3">Bacteriophage lambda head decoration protein D</fullName>
    </recommendedName>
</protein>
<evidence type="ECO:0000313" key="1">
    <source>
        <dbReference type="EMBL" id="SFZ85995.1"/>
    </source>
</evidence>
<sequence>MAALSADRNTPRAEGDIRQGGLAATVLVYAGAIVMRNASGFLTKGQAATGLVGVGRAEERKTGGASAGDEPLKYRPGTYRFGNSASSDAITIAEIGDVCFVVDDQTVAKTDGGGTRSAAGFIDSVDAQGVWVRFDEAMLVSHLAGLASPA</sequence>
<reference evidence="1 2" key="1">
    <citation type="submission" date="2016-11" db="EMBL/GenBank/DDBJ databases">
        <authorList>
            <person name="Jaros S."/>
            <person name="Januszkiewicz K."/>
            <person name="Wedrychowicz H."/>
        </authorList>
    </citation>
    <scope>NUCLEOTIDE SEQUENCE [LARGE SCALE GENOMIC DNA]</scope>
    <source>
        <strain evidence="1 2">ATCC 23634</strain>
    </source>
</reference>